<sequence>MKFVKVVNIILITLLLLLVAFDLLLVLPEYCACINATGGATVTTFWGYSLDCIGDTAEFSWIFFQLIGTIAITILVIIIIFFIITYREKSKRKFKPKFDE</sequence>
<evidence type="ECO:0000313" key="3">
    <source>
        <dbReference type="Proteomes" id="UP001325680"/>
    </source>
</evidence>
<keyword evidence="1" id="KW-1133">Transmembrane helix</keyword>
<organism evidence="2 3">
    <name type="scientific">Niabella yanshanensis</name>
    <dbReference type="NCBI Taxonomy" id="577386"/>
    <lineage>
        <taxon>Bacteria</taxon>
        <taxon>Pseudomonadati</taxon>
        <taxon>Bacteroidota</taxon>
        <taxon>Chitinophagia</taxon>
        <taxon>Chitinophagales</taxon>
        <taxon>Chitinophagaceae</taxon>
        <taxon>Niabella</taxon>
    </lineage>
</organism>
<gene>
    <name evidence="2" type="ORF">U0035_02240</name>
</gene>
<evidence type="ECO:0000256" key="1">
    <source>
        <dbReference type="SAM" id="Phobius"/>
    </source>
</evidence>
<proteinExistence type="predicted"/>
<reference evidence="2 3" key="1">
    <citation type="submission" date="2023-12" db="EMBL/GenBank/DDBJ databases">
        <title>Genome sequencing and assembly of bacterial species from a model synthetic community.</title>
        <authorList>
            <person name="Hogle S.L."/>
        </authorList>
    </citation>
    <scope>NUCLEOTIDE SEQUENCE [LARGE SCALE GENOMIC DNA]</scope>
    <source>
        <strain evidence="2 3">HAMBI_3031</strain>
    </source>
</reference>
<name>A0ABZ0W7N3_9BACT</name>
<accession>A0ABZ0W7N3</accession>
<dbReference type="Proteomes" id="UP001325680">
    <property type="component" value="Chromosome"/>
</dbReference>
<protein>
    <submittedName>
        <fullName evidence="2">Uncharacterized protein</fullName>
    </submittedName>
</protein>
<dbReference type="EMBL" id="CP139960">
    <property type="protein sequence ID" value="WQD38964.1"/>
    <property type="molecule type" value="Genomic_DNA"/>
</dbReference>
<keyword evidence="1" id="KW-0812">Transmembrane</keyword>
<feature type="transmembrane region" description="Helical" evidence="1">
    <location>
        <begin position="62"/>
        <end position="86"/>
    </location>
</feature>
<evidence type="ECO:0000313" key="2">
    <source>
        <dbReference type="EMBL" id="WQD38964.1"/>
    </source>
</evidence>
<keyword evidence="1" id="KW-0472">Membrane</keyword>
<dbReference type="RefSeq" id="WP_114792556.1">
    <property type="nucleotide sequence ID" value="NZ_CP139960.1"/>
</dbReference>
<feature type="transmembrane region" description="Helical" evidence="1">
    <location>
        <begin position="6"/>
        <end position="25"/>
    </location>
</feature>
<keyword evidence="3" id="KW-1185">Reference proteome</keyword>